<dbReference type="Pfam" id="PF13649">
    <property type="entry name" value="Methyltransf_25"/>
    <property type="match status" value="1"/>
</dbReference>
<dbReference type="InterPro" id="IPR041698">
    <property type="entry name" value="Methyltransf_25"/>
</dbReference>
<evidence type="ECO:0000313" key="7">
    <source>
        <dbReference type="Proteomes" id="UP000070700"/>
    </source>
</evidence>
<sequence>MTMAQSSTQTVSIENDKSSKDVPWYSKDMTSQLGAPARDLLERYSKIPADEVETHIYSVRDEAWQVFPYPCIGQFRFLDLGISLNPNYETVLERLKTGKENFLDLGCCFGQDLRKLAADGAPSENLYGVDLRPEFFDMGYKLFRDRELLNANFIVADLFDSNSDLHSLNGKVDIISAGSFLHLFNYEGQIDACKVIVRLLRETAEGSVLIGRQVGSSEAGEVVHHSNPGQSLFRHNSNSFKKMWEEVGGQTPSGLSKWKNMWKHQMSEKRIIGVILSCVSLHLRCSEMLESRMACVVYA</sequence>
<dbReference type="EMBL" id="KQ947413">
    <property type="protein sequence ID" value="KUJ18433.1"/>
    <property type="molecule type" value="Genomic_DNA"/>
</dbReference>
<keyword evidence="2" id="KW-0808">Transferase</keyword>
<gene>
    <name evidence="6" type="ORF">LY89DRAFT_746723</name>
</gene>
<reference evidence="6 7" key="1">
    <citation type="submission" date="2015-10" db="EMBL/GenBank/DDBJ databases">
        <title>Full genome of DAOMC 229536 Phialocephala scopiformis, a fungal endophyte of spruce producing the potent anti-insectan compound rugulosin.</title>
        <authorList>
            <consortium name="DOE Joint Genome Institute"/>
            <person name="Walker A.K."/>
            <person name="Frasz S.L."/>
            <person name="Seifert K.A."/>
            <person name="Miller J.D."/>
            <person name="Mondo S.J."/>
            <person name="Labutti K."/>
            <person name="Lipzen A."/>
            <person name="Dockter R."/>
            <person name="Kennedy M."/>
            <person name="Grigoriev I.V."/>
            <person name="Spatafora J.W."/>
        </authorList>
    </citation>
    <scope>NUCLEOTIDE SEQUENCE [LARGE SCALE GENOMIC DNA]</scope>
    <source>
        <strain evidence="6 7">CBS 120377</strain>
    </source>
</reference>
<dbReference type="OrthoDB" id="2094832at2759"/>
<dbReference type="SUPFAM" id="SSF53335">
    <property type="entry name" value="S-adenosyl-L-methionine-dependent methyltransferases"/>
    <property type="match status" value="1"/>
</dbReference>
<comment type="pathway">
    <text evidence="1">Secondary metabolite biosynthesis.</text>
</comment>
<evidence type="ECO:0000259" key="5">
    <source>
        <dbReference type="Pfam" id="PF13649"/>
    </source>
</evidence>
<evidence type="ECO:0000256" key="2">
    <source>
        <dbReference type="ARBA" id="ARBA00022679"/>
    </source>
</evidence>
<keyword evidence="3" id="KW-0949">S-adenosyl-L-methionine</keyword>
<dbReference type="AlphaFoldDB" id="A0A194XE35"/>
<feature type="domain" description="Methyltransferase" evidence="5">
    <location>
        <begin position="103"/>
        <end position="202"/>
    </location>
</feature>
<protein>
    <recommendedName>
        <fullName evidence="5">Methyltransferase domain-containing protein</fullName>
    </recommendedName>
</protein>
<dbReference type="InterPro" id="IPR029063">
    <property type="entry name" value="SAM-dependent_MTases_sf"/>
</dbReference>
<dbReference type="GO" id="GO:0016740">
    <property type="term" value="F:transferase activity"/>
    <property type="evidence" value="ECO:0007669"/>
    <property type="project" value="UniProtKB-KW"/>
</dbReference>
<dbReference type="CDD" id="cd02440">
    <property type="entry name" value="AdoMet_MTases"/>
    <property type="match status" value="1"/>
</dbReference>
<evidence type="ECO:0000256" key="1">
    <source>
        <dbReference type="ARBA" id="ARBA00005179"/>
    </source>
</evidence>
<dbReference type="InterPro" id="IPR051654">
    <property type="entry name" value="Meroterpenoid_MTases"/>
</dbReference>
<accession>A0A194XE35</accession>
<comment type="similarity">
    <text evidence="4">Belongs to the class I-like SAM-binding methyltransferase superfamily.</text>
</comment>
<dbReference type="InParanoid" id="A0A194XE35"/>
<organism evidence="6 7">
    <name type="scientific">Mollisia scopiformis</name>
    <name type="common">Conifer needle endophyte fungus</name>
    <name type="synonym">Phialocephala scopiformis</name>
    <dbReference type="NCBI Taxonomy" id="149040"/>
    <lineage>
        <taxon>Eukaryota</taxon>
        <taxon>Fungi</taxon>
        <taxon>Dikarya</taxon>
        <taxon>Ascomycota</taxon>
        <taxon>Pezizomycotina</taxon>
        <taxon>Leotiomycetes</taxon>
        <taxon>Helotiales</taxon>
        <taxon>Mollisiaceae</taxon>
        <taxon>Mollisia</taxon>
    </lineage>
</organism>
<dbReference type="PANTHER" id="PTHR35897:SF1">
    <property type="entry name" value="METHYLTRANSFERASE AUSD"/>
    <property type="match status" value="1"/>
</dbReference>
<dbReference type="RefSeq" id="XP_018072788.1">
    <property type="nucleotide sequence ID" value="XM_018221100.1"/>
</dbReference>
<evidence type="ECO:0000256" key="4">
    <source>
        <dbReference type="ARBA" id="ARBA00038314"/>
    </source>
</evidence>
<proteinExistence type="inferred from homology"/>
<name>A0A194XE35_MOLSC</name>
<evidence type="ECO:0000313" key="6">
    <source>
        <dbReference type="EMBL" id="KUJ18433.1"/>
    </source>
</evidence>
<dbReference type="Proteomes" id="UP000070700">
    <property type="component" value="Unassembled WGS sequence"/>
</dbReference>
<dbReference type="KEGG" id="psco:LY89DRAFT_746723"/>
<dbReference type="PANTHER" id="PTHR35897">
    <property type="entry name" value="METHYLTRANSFERASE AUSD"/>
    <property type="match status" value="1"/>
</dbReference>
<keyword evidence="7" id="KW-1185">Reference proteome</keyword>
<dbReference type="Gene3D" id="3.40.50.150">
    <property type="entry name" value="Vaccinia Virus protein VP39"/>
    <property type="match status" value="1"/>
</dbReference>
<dbReference type="GeneID" id="28830826"/>
<evidence type="ECO:0000256" key="3">
    <source>
        <dbReference type="ARBA" id="ARBA00022691"/>
    </source>
</evidence>